<reference evidence="2" key="1">
    <citation type="submission" date="2023-01" db="EMBL/GenBank/DDBJ databases">
        <title>Genome assembly of the deep-sea coral Lophelia pertusa.</title>
        <authorList>
            <person name="Herrera S."/>
            <person name="Cordes E."/>
        </authorList>
    </citation>
    <scope>NUCLEOTIDE SEQUENCE</scope>
    <source>
        <strain evidence="2">USNM1676648</strain>
        <tissue evidence="2">Polyp</tissue>
    </source>
</reference>
<evidence type="ECO:0000259" key="1">
    <source>
        <dbReference type="Pfam" id="PF00013"/>
    </source>
</evidence>
<evidence type="ECO:0000313" key="3">
    <source>
        <dbReference type="Proteomes" id="UP001163046"/>
    </source>
</evidence>
<proteinExistence type="predicted"/>
<dbReference type="EMBL" id="MU826376">
    <property type="protein sequence ID" value="KAJ7377599.1"/>
    <property type="molecule type" value="Genomic_DNA"/>
</dbReference>
<comment type="caution">
    <text evidence="2">The sequence shown here is derived from an EMBL/GenBank/DDBJ whole genome shotgun (WGS) entry which is preliminary data.</text>
</comment>
<feature type="domain" description="K Homology" evidence="1">
    <location>
        <begin position="71"/>
        <end position="110"/>
    </location>
</feature>
<gene>
    <name evidence="2" type="ORF">OS493_028159</name>
</gene>
<protein>
    <recommendedName>
        <fullName evidence="1">K Homology domain-containing protein</fullName>
    </recommendedName>
</protein>
<evidence type="ECO:0000313" key="2">
    <source>
        <dbReference type="EMBL" id="KAJ7377599.1"/>
    </source>
</evidence>
<dbReference type="Proteomes" id="UP001163046">
    <property type="component" value="Unassembled WGS sequence"/>
</dbReference>
<sequence>MTRWHMFIGKKRGGKKKDIMERSGVQELFIKEDLVRLRGTKEQRANAKRIINMVLSGEDSPSQGSWKKLDFIPEKYMGQVIGKYRRSLDKIENITGATLKVFERNVYIKGIY</sequence>
<name>A0A9W9ZAU6_9CNID</name>
<accession>A0A9W9ZAU6</accession>
<dbReference type="GO" id="GO:0003723">
    <property type="term" value="F:RNA binding"/>
    <property type="evidence" value="ECO:0007669"/>
    <property type="project" value="InterPro"/>
</dbReference>
<keyword evidence="3" id="KW-1185">Reference proteome</keyword>
<dbReference type="SUPFAM" id="SSF54791">
    <property type="entry name" value="Eukaryotic type KH-domain (KH-domain type I)"/>
    <property type="match status" value="2"/>
</dbReference>
<dbReference type="InterPro" id="IPR004088">
    <property type="entry name" value="KH_dom_type_1"/>
</dbReference>
<organism evidence="2 3">
    <name type="scientific">Desmophyllum pertusum</name>
    <dbReference type="NCBI Taxonomy" id="174260"/>
    <lineage>
        <taxon>Eukaryota</taxon>
        <taxon>Metazoa</taxon>
        <taxon>Cnidaria</taxon>
        <taxon>Anthozoa</taxon>
        <taxon>Hexacorallia</taxon>
        <taxon>Scleractinia</taxon>
        <taxon>Caryophylliina</taxon>
        <taxon>Caryophylliidae</taxon>
        <taxon>Desmophyllum</taxon>
    </lineage>
</organism>
<dbReference type="Pfam" id="PF00013">
    <property type="entry name" value="KH_1"/>
    <property type="match status" value="1"/>
</dbReference>
<dbReference type="AlphaFoldDB" id="A0A9W9ZAU6"/>
<dbReference type="InterPro" id="IPR036612">
    <property type="entry name" value="KH_dom_type_1_sf"/>
</dbReference>